<keyword evidence="6 15" id="KW-0819">tRNA processing</keyword>
<name>A0ABY5LL41_9VIBR</name>
<dbReference type="InterPro" id="IPR028878">
    <property type="entry name" value="RNase_E"/>
</dbReference>
<keyword evidence="13 15" id="KW-0694">RNA-binding</keyword>
<comment type="cofactor">
    <cofactor evidence="15">
        <name>Mg(2+)</name>
        <dbReference type="ChEBI" id="CHEBI:18420"/>
    </cofactor>
    <text evidence="15">Binds 1 Mg(2+) ion per subunit.</text>
</comment>
<keyword evidence="3 15" id="KW-0963">Cytoplasm</keyword>
<comment type="subunit">
    <text evidence="15">Component of the RNA degradosome, which is a multiprotein complex involved in RNA processing and mRNA degradation. Within the RNA degradosome, RNase E assembles into a homotetramer formed by a dimer of dimers.</text>
</comment>
<evidence type="ECO:0000256" key="4">
    <source>
        <dbReference type="ARBA" id="ARBA00022519"/>
    </source>
</evidence>
<proteinExistence type="inferred from homology"/>
<keyword evidence="11 15" id="KW-0378">Hydrolase</keyword>
<feature type="compositionally biased region" description="Basic and acidic residues" evidence="16">
    <location>
        <begin position="606"/>
        <end position="635"/>
    </location>
</feature>
<dbReference type="InterPro" id="IPR003029">
    <property type="entry name" value="S1_domain"/>
</dbReference>
<dbReference type="InterPro" id="IPR019307">
    <property type="entry name" value="RNA-bd_AU-1/RNase_E/G"/>
</dbReference>
<dbReference type="PROSITE" id="PS50126">
    <property type="entry name" value="S1"/>
    <property type="match status" value="1"/>
</dbReference>
<evidence type="ECO:0000313" key="19">
    <source>
        <dbReference type="Proteomes" id="UP001058602"/>
    </source>
</evidence>
<comment type="subcellular location">
    <subcellularLocation>
        <location evidence="15">Cytoplasm</location>
    </subcellularLocation>
    <subcellularLocation>
        <location evidence="15">Cell inner membrane</location>
        <topology evidence="15">Peripheral membrane protein</topology>
        <orientation evidence="15">Cytoplasmic side</orientation>
    </subcellularLocation>
</comment>
<keyword evidence="12 15" id="KW-0460">Magnesium</keyword>
<keyword evidence="9 15" id="KW-0699">rRNA-binding</keyword>
<dbReference type="Pfam" id="PF20833">
    <property type="entry name" value="RNase_E_G_Thio"/>
    <property type="match status" value="1"/>
</dbReference>
<comment type="similarity">
    <text evidence="1">Belongs to the RNase E/G family. RNase G subfamily.</text>
</comment>
<dbReference type="SMART" id="SM00316">
    <property type="entry name" value="S1"/>
    <property type="match status" value="1"/>
</dbReference>
<feature type="compositionally biased region" description="Basic and acidic residues" evidence="16">
    <location>
        <begin position="693"/>
        <end position="707"/>
    </location>
</feature>
<dbReference type="EC" id="3.1.26.12" evidence="15"/>
<feature type="compositionally biased region" description="Basic and acidic residues" evidence="16">
    <location>
        <begin position="667"/>
        <end position="685"/>
    </location>
</feature>
<feature type="compositionally biased region" description="Low complexity" evidence="16">
    <location>
        <begin position="749"/>
        <end position="758"/>
    </location>
</feature>
<evidence type="ECO:0000256" key="15">
    <source>
        <dbReference type="HAMAP-Rule" id="MF_00970"/>
    </source>
</evidence>
<reference evidence="18" key="1">
    <citation type="submission" date="2022-07" db="EMBL/GenBank/DDBJ databases">
        <title>Complete genome of Vibrio japonicus strain JCM 31412T and phylogenomic assessment of the Nereis clade of the genus Vibrio.</title>
        <authorList>
            <person name="Shlafstein M.D."/>
            <person name="Emsley S.A."/>
            <person name="Ushijima B."/>
            <person name="Videau P."/>
            <person name="Saw J.H."/>
        </authorList>
    </citation>
    <scope>NUCLEOTIDE SEQUENCE</scope>
    <source>
        <strain evidence="18">JCM 31412</strain>
    </source>
</reference>
<dbReference type="RefSeq" id="WP_257085138.1">
    <property type="nucleotide sequence ID" value="NZ_CP102096.1"/>
</dbReference>
<evidence type="ECO:0000256" key="11">
    <source>
        <dbReference type="ARBA" id="ARBA00022801"/>
    </source>
</evidence>
<feature type="binding site" evidence="15">
    <location>
        <position position="302"/>
    </location>
    <ligand>
        <name>Mg(2+)</name>
        <dbReference type="ChEBI" id="CHEBI:18420"/>
        <note>catalytic</note>
    </ligand>
</feature>
<dbReference type="GO" id="GO:0008995">
    <property type="term" value="F:ribonuclease E activity"/>
    <property type="evidence" value="ECO:0007669"/>
    <property type="project" value="UniProtKB-EC"/>
</dbReference>
<dbReference type="EMBL" id="CP102096">
    <property type="protein sequence ID" value="UUM31414.1"/>
    <property type="molecule type" value="Genomic_DNA"/>
</dbReference>
<feature type="compositionally biased region" description="Basic residues" evidence="16">
    <location>
        <begin position="763"/>
        <end position="785"/>
    </location>
</feature>
<evidence type="ECO:0000256" key="3">
    <source>
        <dbReference type="ARBA" id="ARBA00022490"/>
    </source>
</evidence>
<keyword evidence="2 15" id="KW-1003">Cell membrane</keyword>
<feature type="region of interest" description="Disordered" evidence="16">
    <location>
        <begin position="961"/>
        <end position="985"/>
    </location>
</feature>
<dbReference type="NCBIfam" id="NF008074">
    <property type="entry name" value="PRK10811.1"/>
    <property type="match status" value="1"/>
</dbReference>
<keyword evidence="15" id="KW-0862">Zinc</keyword>
<dbReference type="Pfam" id="PF00575">
    <property type="entry name" value="S1"/>
    <property type="match status" value="1"/>
</dbReference>
<dbReference type="InterPro" id="IPR012340">
    <property type="entry name" value="NA-bd_OB-fold"/>
</dbReference>
<evidence type="ECO:0000256" key="1">
    <source>
        <dbReference type="ARBA" id="ARBA00005663"/>
    </source>
</evidence>
<accession>A0ABY5LL41</accession>
<comment type="catalytic activity">
    <reaction evidence="15">
        <text>Endonucleolytic cleavage of single-stranded RNA in A- and U-rich regions.</text>
        <dbReference type="EC" id="3.1.26.12"/>
    </reaction>
</comment>
<feature type="binding site" evidence="15">
    <location>
        <position position="403"/>
    </location>
    <ligand>
        <name>Zn(2+)</name>
        <dbReference type="ChEBI" id="CHEBI:29105"/>
        <note>ligand shared between dimeric partners</note>
    </ligand>
</feature>
<dbReference type="SUPFAM" id="SSF50249">
    <property type="entry name" value="Nucleic acid-binding proteins"/>
    <property type="match status" value="1"/>
</dbReference>
<sequence length="985" mass="110147">MKRMLINATQKEELRVALVDGQRLYDLDIESPGHESKKANIYKGRITRIEPSLEAAFVDYGAERHGFLPLKEIAREYFPEGYTYQGRPSIKEVLTEGQEVIVQVEKEERGSKGAALTTFISLAGSYLVLMPNNPRAGGISRRIEGDERTQLKAALSTLELPQGMGLIVRTAGVGKSAEELEWDLNVLLNHWGAIKQASDANPAPFLIHQESNVIVRAIRDYLRRDIGEILIDSNTIYERALQHISLVRPDFVSRVKKYDGEVPLFSHYQIESQIESAFQREVRLPSGGSIVIDPTEALTSIDINSARATKGGDIEETALNTNLEAADEIARQLRLRDLGGLVVIDFIDMTPVRHQREVENRLRDAVRMDRARVQIGRISRFGLLEMSRQRLSPSLAEASHHICPRCTGTGVVRDNESLALSVLRLIEEEALKDNTAQVLAVVPVPIASYLLNEKRRSVNHIERIQEVKITVVPNSDMETPHFDVIRVREGEEFDLLSYLLPKKLEAMKEAEGREAPETETKPKKIEEPVLKGFAAPAQSAPAPKPMPKAEEKKADVQESKPGLVSRLFKAISNFLFGSSSATDKVEEKKETTERKEGQRSNRNRRNRNDQRRRSPRDNRSESRSDNREEKRDIKRDNKRKPQQRDEASSEGKVATERKPQNRKPKQDRRSKVDDVKATKVAEEGLKLAADAEQTEKPNRTEEKAAKVKERRQRRQLTKQVRVKDQKAQAEAQEVVKEAKAEVVAEAVEQNVEAPAQEAEQGKQRRNRRSPRHLRASGQRRRRGRDRRPNPFRLRKGGVASPEMAMGKVMPSYGIIKPAAKSKPKTEQVAVEAVESQVVLGGFACPEMAMGKVIIRHDELTVEPAKTEIAKPIETPETPVEVVEKVEKVEAPIVEVEQAEEVAIAKTQVTTSVATQAMTETISENAAPVFKGQASSPMTKASGPVEMKEIAVVAAPFREERYQPKGAGSQVAKNQASAAMTKPVGF</sequence>
<dbReference type="Gene3D" id="2.40.50.140">
    <property type="entry name" value="Nucleic acid-binding proteins"/>
    <property type="match status" value="1"/>
</dbReference>
<keyword evidence="10 15" id="KW-0255">Endonuclease</keyword>
<feature type="region of interest" description="Disordered" evidence="16">
    <location>
        <begin position="578"/>
        <end position="737"/>
    </location>
</feature>
<feature type="region of interest" description="Disordered" evidence="16">
    <location>
        <begin position="749"/>
        <end position="799"/>
    </location>
</feature>
<keyword evidence="19" id="KW-1185">Reference proteome</keyword>
<dbReference type="PANTHER" id="PTHR30001">
    <property type="entry name" value="RIBONUCLEASE"/>
    <property type="match status" value="1"/>
</dbReference>
<dbReference type="CDD" id="cd04453">
    <property type="entry name" value="S1_RNase_E"/>
    <property type="match status" value="1"/>
</dbReference>
<evidence type="ECO:0000256" key="2">
    <source>
        <dbReference type="ARBA" id="ARBA00022475"/>
    </source>
</evidence>
<feature type="compositionally biased region" description="Basic and acidic residues" evidence="16">
    <location>
        <begin position="642"/>
        <end position="659"/>
    </location>
</feature>
<evidence type="ECO:0000256" key="14">
    <source>
        <dbReference type="ARBA" id="ARBA00023136"/>
    </source>
</evidence>
<feature type="region of interest" description="Disordered" evidence="16">
    <location>
        <begin position="509"/>
        <end position="559"/>
    </location>
</feature>
<keyword evidence="7 15" id="KW-0540">Nuclease</keyword>
<feature type="region of interest" description="Required for zinc-mediated homotetramerization and catalytic activity" evidence="15">
    <location>
        <begin position="403"/>
        <end position="406"/>
    </location>
</feature>
<feature type="domain" description="S1 motif" evidence="17">
    <location>
        <begin position="39"/>
        <end position="119"/>
    </location>
</feature>
<dbReference type="Proteomes" id="UP001058602">
    <property type="component" value="Chromosome 1"/>
</dbReference>
<feature type="binding site" evidence="15">
    <location>
        <position position="406"/>
    </location>
    <ligand>
        <name>Zn(2+)</name>
        <dbReference type="ChEBI" id="CHEBI:29105"/>
        <note>ligand shared between dimeric partners</note>
    </ligand>
</feature>
<comment type="similarity">
    <text evidence="15">Belongs to the RNase E/G family. RNase E subfamily.</text>
</comment>
<comment type="function">
    <text evidence="15">Endoribonuclease that plays a central role in RNA processing and decay. Required for the maturation of 5S and 16S rRNAs and the majority of tRNAs. Also involved in the degradation of most mRNAs.</text>
</comment>
<dbReference type="PANTHER" id="PTHR30001:SF1">
    <property type="entry name" value="RIBONUCLEASE E_G-LIKE PROTEIN, CHLOROPLASTIC"/>
    <property type="match status" value="1"/>
</dbReference>
<keyword evidence="5 15" id="KW-0698">rRNA processing</keyword>
<dbReference type="NCBIfam" id="TIGR00757">
    <property type="entry name" value="RNaseEG"/>
    <property type="match status" value="1"/>
</dbReference>
<feature type="compositionally biased region" description="Basic and acidic residues" evidence="16">
    <location>
        <begin position="509"/>
        <end position="529"/>
    </location>
</feature>
<keyword evidence="14 15" id="KW-0472">Membrane</keyword>
<gene>
    <name evidence="15 18" type="primary">rne</name>
    <name evidence="18" type="ORF">NP165_04575</name>
</gene>
<evidence type="ECO:0000259" key="17">
    <source>
        <dbReference type="PROSITE" id="PS50126"/>
    </source>
</evidence>
<evidence type="ECO:0000256" key="7">
    <source>
        <dbReference type="ARBA" id="ARBA00022722"/>
    </source>
</evidence>
<feature type="compositionally biased region" description="Basic and acidic residues" evidence="16">
    <location>
        <begin position="583"/>
        <end position="599"/>
    </location>
</feature>
<dbReference type="HAMAP" id="MF_00970">
    <property type="entry name" value="RNase_E"/>
    <property type="match status" value="1"/>
</dbReference>
<feature type="binding site" evidence="15">
    <location>
        <position position="345"/>
    </location>
    <ligand>
        <name>Mg(2+)</name>
        <dbReference type="ChEBI" id="CHEBI:18420"/>
        <note>catalytic</note>
    </ligand>
</feature>
<feature type="compositionally biased region" description="Basic and acidic residues" evidence="16">
    <location>
        <begin position="547"/>
        <end position="558"/>
    </location>
</feature>
<evidence type="ECO:0000256" key="5">
    <source>
        <dbReference type="ARBA" id="ARBA00022552"/>
    </source>
</evidence>
<evidence type="ECO:0000256" key="6">
    <source>
        <dbReference type="ARBA" id="ARBA00022694"/>
    </source>
</evidence>
<dbReference type="InterPro" id="IPR004659">
    <property type="entry name" value="RNase_E/G"/>
</dbReference>
<protein>
    <recommendedName>
        <fullName evidence="15">Ribonuclease E</fullName>
        <shortName evidence="15">RNase E</shortName>
        <ecNumber evidence="15">3.1.26.12</ecNumber>
    </recommendedName>
</protein>
<keyword evidence="8 15" id="KW-0479">Metal-binding</keyword>
<keyword evidence="15" id="KW-0820">tRNA-binding</keyword>
<dbReference type="Pfam" id="PF10150">
    <property type="entry name" value="RNase_E_G"/>
    <property type="match status" value="1"/>
</dbReference>
<evidence type="ECO:0000256" key="10">
    <source>
        <dbReference type="ARBA" id="ARBA00022759"/>
    </source>
</evidence>
<evidence type="ECO:0000313" key="18">
    <source>
        <dbReference type="EMBL" id="UUM31414.1"/>
    </source>
</evidence>
<evidence type="ECO:0000256" key="16">
    <source>
        <dbReference type="SAM" id="MobiDB-lite"/>
    </source>
</evidence>
<evidence type="ECO:0000256" key="13">
    <source>
        <dbReference type="ARBA" id="ARBA00022884"/>
    </source>
</evidence>
<evidence type="ECO:0000256" key="9">
    <source>
        <dbReference type="ARBA" id="ARBA00022730"/>
    </source>
</evidence>
<evidence type="ECO:0000256" key="8">
    <source>
        <dbReference type="ARBA" id="ARBA00022723"/>
    </source>
</evidence>
<dbReference type="InterPro" id="IPR048583">
    <property type="entry name" value="RNase_E_G_thioredoxin-like"/>
</dbReference>
<organism evidence="18 19">
    <name type="scientific">Vibrio japonicus</name>
    <dbReference type="NCBI Taxonomy" id="1824638"/>
    <lineage>
        <taxon>Bacteria</taxon>
        <taxon>Pseudomonadati</taxon>
        <taxon>Pseudomonadota</taxon>
        <taxon>Gammaproteobacteria</taxon>
        <taxon>Vibrionales</taxon>
        <taxon>Vibrionaceae</taxon>
        <taxon>Vibrio</taxon>
    </lineage>
</organism>
<dbReference type="Gene3D" id="3.40.1260.20">
    <property type="entry name" value="Ribonuclease E, catalytic domain"/>
    <property type="match status" value="1"/>
</dbReference>
<keyword evidence="4 15" id="KW-0997">Cell inner membrane</keyword>
<comment type="cofactor">
    <cofactor evidence="15">
        <name>Zn(2+)</name>
        <dbReference type="ChEBI" id="CHEBI:29105"/>
    </cofactor>
    <text evidence="15">Binds 2 Zn(2+) ions per homotetramer.</text>
</comment>
<feature type="compositionally biased region" description="Basic and acidic residues" evidence="16">
    <location>
        <begin position="721"/>
        <end position="737"/>
    </location>
</feature>
<evidence type="ECO:0000256" key="12">
    <source>
        <dbReference type="ARBA" id="ARBA00022842"/>
    </source>
</evidence>